<protein>
    <recommendedName>
        <fullName evidence="4">Helix-turn-helix domain-containing protein</fullName>
    </recommendedName>
</protein>
<feature type="compositionally biased region" description="Basic and acidic residues" evidence="1">
    <location>
        <begin position="440"/>
        <end position="451"/>
    </location>
</feature>
<dbReference type="eggNOG" id="ENOG5030TIN">
    <property type="taxonomic scope" value="Bacteria"/>
</dbReference>
<reference evidence="3" key="1">
    <citation type="submission" date="2008-12" db="EMBL/GenBank/DDBJ databases">
        <title>Annotation of Streptomyces ghanaensis ATCC 14672.</title>
        <authorList>
            <consortium name="The Broad Institute Genome Sequencing Platform"/>
            <consortium name="Broad Institute Microbial Sequencing Center"/>
            <person name="Fischbach M."/>
            <person name="Ward D."/>
            <person name="Young S."/>
            <person name="Kodira C.D."/>
            <person name="Zeng Q."/>
            <person name="Koehrsen M."/>
            <person name="Godfrey P."/>
            <person name="Alvarado L."/>
            <person name="Berlin A.M."/>
            <person name="Borenstein D."/>
            <person name="Chen Z."/>
            <person name="Engels R."/>
            <person name="Freedman E."/>
            <person name="Gellesch M."/>
            <person name="Goldberg J."/>
            <person name="Griggs A."/>
            <person name="Gujja S."/>
            <person name="Heiman D.I."/>
            <person name="Hepburn T.A."/>
            <person name="Howarth C."/>
            <person name="Jen D."/>
            <person name="Larson L."/>
            <person name="Lewis B."/>
            <person name="Mehta T."/>
            <person name="Park D."/>
            <person name="Pearson M."/>
            <person name="Roberts A."/>
            <person name="Saif S."/>
            <person name="Shea T.D."/>
            <person name="Shenoy N."/>
            <person name="Sisk P."/>
            <person name="Stolte C."/>
            <person name="Sykes S.N."/>
            <person name="Walk T."/>
            <person name="White J."/>
            <person name="Yandava C."/>
            <person name="Straight P."/>
            <person name="Clardy J."/>
            <person name="Hung D."/>
            <person name="Kolter R."/>
            <person name="Mekalanos J."/>
            <person name="Walker S."/>
            <person name="Walsh C.T."/>
            <person name="Wieland B.L.C."/>
            <person name="Ilzarbe M."/>
            <person name="Galagan J."/>
            <person name="Nusbaum C."/>
            <person name="Birren B."/>
        </authorList>
    </citation>
    <scope>NUCLEOTIDE SEQUENCE [LARGE SCALE GENOMIC DNA]</scope>
    <source>
        <strain evidence="3">ATCC 14672 / DSM 40746 / JCM 4963 / KCTC 9882 / NRRL B-12104 / FH 1290</strain>
    </source>
</reference>
<feature type="region of interest" description="Disordered" evidence="1">
    <location>
        <begin position="24"/>
        <end position="49"/>
    </location>
</feature>
<feature type="compositionally biased region" description="Basic and acidic residues" evidence="1">
    <location>
        <begin position="304"/>
        <end position="315"/>
    </location>
</feature>
<gene>
    <name evidence="2" type="ORF">SSFG_07727</name>
</gene>
<feature type="compositionally biased region" description="Basic and acidic residues" evidence="1">
    <location>
        <begin position="239"/>
        <end position="251"/>
    </location>
</feature>
<evidence type="ECO:0000313" key="2">
    <source>
        <dbReference type="EMBL" id="EFE72492.2"/>
    </source>
</evidence>
<dbReference type="Proteomes" id="UP000003824">
    <property type="component" value="Unassembled WGS sequence"/>
</dbReference>
<dbReference type="EMBL" id="DS999642">
    <property type="protein sequence ID" value="EFE72492.2"/>
    <property type="molecule type" value="Genomic_DNA"/>
</dbReference>
<feature type="region of interest" description="Disordered" evidence="1">
    <location>
        <begin position="239"/>
        <end position="329"/>
    </location>
</feature>
<sequence>MMAQSPATFQPLEHVHEVEGRICAGSLPSGSSRPQAGIERLPPSPVPRGRVKVPMRLVESPHYTDAALSVYIKVKALGLRAEGCTAGIATLASYLGLSPSTVQRGLAQLRAPAPDGIVELPDSRRRSLPGGQGTTAVRRVRPLQRTERFVWLPVTASERLRPRLLRAYAVISYAVVQKIPLTERVLAGFLRHHSGRRAGTAISTDAAGRIVDELVASGWIGVRRRAGFQGRHVFFAHDRPVPATSRPDDRSGPGVGARSLANKEDLMTDRPENDAAPASSAVGEVPVGKCVERRLTPARPAGEPGDRALRAEGKRPPSPLPGKKPYNGPHLTFSGRLHTVLEPVRFLLADVSTYVQRRIGREIARQLDDGTTPARLRARLTQRLAQTSVTDIRDPGRWLLGVALPRWGCANPDCEAGVLWSAGVRCPVCREVVALRATARREGTPPRHAETVTDAGGRRVSASAAPVPVPAGRARSCCPRCERPHHPGSAGLCHACRPRPVPVAAAEPRCRGKGGACGRPAPHGLCWRCRTAAEAGRPSTPADAVPVPGRDAQERPAGVGSRTAASPEAAVAGAAPGAPASDSRRVGTSYPALTMRRSFHRW</sequence>
<proteinExistence type="predicted"/>
<name>D6AAF7_STRV1</name>
<feature type="compositionally biased region" description="Basic and acidic residues" evidence="1">
    <location>
        <begin position="261"/>
        <end position="273"/>
    </location>
</feature>
<organism evidence="2 3">
    <name type="scientific">Streptomyces viridosporus (strain ATCC 14672 / DSM 40746 / JCM 4963 / KCTC 9882 / NRRL B-12104 / FH 1290)</name>
    <name type="common">Streptomyces ghanaensis</name>
    <dbReference type="NCBI Taxonomy" id="566461"/>
    <lineage>
        <taxon>Bacteria</taxon>
        <taxon>Bacillati</taxon>
        <taxon>Actinomycetota</taxon>
        <taxon>Actinomycetes</taxon>
        <taxon>Kitasatosporales</taxon>
        <taxon>Streptomycetaceae</taxon>
        <taxon>Streptomyces</taxon>
    </lineage>
</organism>
<feature type="region of interest" description="Disordered" evidence="1">
    <location>
        <begin position="536"/>
        <end position="589"/>
    </location>
</feature>
<evidence type="ECO:0000256" key="1">
    <source>
        <dbReference type="SAM" id="MobiDB-lite"/>
    </source>
</evidence>
<evidence type="ECO:0000313" key="3">
    <source>
        <dbReference type="Proteomes" id="UP000003824"/>
    </source>
</evidence>
<feature type="region of interest" description="Disordered" evidence="1">
    <location>
        <begin position="440"/>
        <end position="466"/>
    </location>
</feature>
<accession>D6AAF7</accession>
<dbReference type="AlphaFoldDB" id="D6AAF7"/>
<evidence type="ECO:0008006" key="4">
    <source>
        <dbReference type="Google" id="ProtNLM"/>
    </source>
</evidence>
<feature type="compositionally biased region" description="Low complexity" evidence="1">
    <location>
        <begin position="564"/>
        <end position="581"/>
    </location>
</feature>